<feature type="region of interest" description="Disordered" evidence="1">
    <location>
        <begin position="334"/>
        <end position="355"/>
    </location>
</feature>
<dbReference type="EMBL" id="FOZK01000002">
    <property type="protein sequence ID" value="SFR99536.1"/>
    <property type="molecule type" value="Genomic_DNA"/>
</dbReference>
<feature type="compositionally biased region" description="Low complexity" evidence="1">
    <location>
        <begin position="338"/>
        <end position="347"/>
    </location>
</feature>
<dbReference type="STRING" id="767519.SAMN05216559_2224"/>
<name>A0A1I6L7T8_9EURY</name>
<proteinExistence type="predicted"/>
<evidence type="ECO:0000256" key="1">
    <source>
        <dbReference type="SAM" id="MobiDB-lite"/>
    </source>
</evidence>
<dbReference type="AlphaFoldDB" id="A0A1I6L7T8"/>
<evidence type="ECO:0008006" key="4">
    <source>
        <dbReference type="Google" id="ProtNLM"/>
    </source>
</evidence>
<dbReference type="RefSeq" id="WP_089816602.1">
    <property type="nucleotide sequence ID" value="NZ_FOZK01000002.1"/>
</dbReference>
<protein>
    <recommendedName>
        <fullName evidence="4">PGF-CTERM protein</fullName>
    </recommendedName>
</protein>
<evidence type="ECO:0000313" key="3">
    <source>
        <dbReference type="Proteomes" id="UP000199062"/>
    </source>
</evidence>
<evidence type="ECO:0000313" key="2">
    <source>
        <dbReference type="EMBL" id="SFR99536.1"/>
    </source>
</evidence>
<dbReference type="Proteomes" id="UP000199062">
    <property type="component" value="Unassembled WGS sequence"/>
</dbReference>
<accession>A0A1I6L7T8</accession>
<gene>
    <name evidence="2" type="ORF">SAMN05216559_2224</name>
</gene>
<organism evidence="2 3">
    <name type="scientific">Halomicrobium zhouii</name>
    <dbReference type="NCBI Taxonomy" id="767519"/>
    <lineage>
        <taxon>Archaea</taxon>
        <taxon>Methanobacteriati</taxon>
        <taxon>Methanobacteriota</taxon>
        <taxon>Stenosarchaea group</taxon>
        <taxon>Halobacteria</taxon>
        <taxon>Halobacteriales</taxon>
        <taxon>Haloarculaceae</taxon>
        <taxon>Halomicrobium</taxon>
    </lineage>
</organism>
<reference evidence="2 3" key="1">
    <citation type="submission" date="2016-10" db="EMBL/GenBank/DDBJ databases">
        <authorList>
            <person name="de Groot N.N."/>
        </authorList>
    </citation>
    <scope>NUCLEOTIDE SEQUENCE [LARGE SCALE GENOMIC DNA]</scope>
    <source>
        <strain evidence="2 3">CGMCC 1.10457</strain>
    </source>
</reference>
<sequence length="383" mass="39017">MSKRALVLTIVVLLAAVAPATVAADAQDGSAYAGSHVTFDATGDALVDYSVDGQTVMESVRVQSQSDAESSLGVGASVSASAVTDIVGAALSLDTSVKTAATVQSESGATLRAHDNGHGSLVVSADDEAQYVEVGLGGEASADQSSDDRLVVTTANGTEQAYVVAGEGNVTLNDEGNVTAALERDSRLVVRSYPNERSSDDEEQERMIANGTAAASVYLLQDGEEAVTDTVDYGQDTTVEVSERSANRVNMTVSRAESEGKVVIVSASEAAFDAADDVEVSVDGEAAAEASSYAELRRAANGESDGSRYMVTQSSSAEAAADVAIAVDHFSERDVTMSSGSDSTTDGANEDDGSTSAIGPGFGILAALSALAGVVGVRVWNEN</sequence>
<dbReference type="OrthoDB" id="271420at2157"/>
<keyword evidence="3" id="KW-1185">Reference proteome</keyword>